<dbReference type="EMBL" id="UINC01026731">
    <property type="protein sequence ID" value="SVB04706.1"/>
    <property type="molecule type" value="Genomic_DNA"/>
</dbReference>
<sequence length="23" mass="2680">LSLVLFKLDKILIIINMIILLQI</sequence>
<feature type="non-terminal residue" evidence="1">
    <location>
        <position position="1"/>
    </location>
</feature>
<dbReference type="AlphaFoldDB" id="A0A382AT50"/>
<organism evidence="1">
    <name type="scientific">marine metagenome</name>
    <dbReference type="NCBI Taxonomy" id="408172"/>
    <lineage>
        <taxon>unclassified sequences</taxon>
        <taxon>metagenomes</taxon>
        <taxon>ecological metagenomes</taxon>
    </lineage>
</organism>
<accession>A0A382AT50</accession>
<evidence type="ECO:0000313" key="1">
    <source>
        <dbReference type="EMBL" id="SVB04706.1"/>
    </source>
</evidence>
<reference evidence="1" key="1">
    <citation type="submission" date="2018-05" db="EMBL/GenBank/DDBJ databases">
        <authorList>
            <person name="Lanie J.A."/>
            <person name="Ng W.-L."/>
            <person name="Kazmierczak K.M."/>
            <person name="Andrzejewski T.M."/>
            <person name="Davidsen T.M."/>
            <person name="Wayne K.J."/>
            <person name="Tettelin H."/>
            <person name="Glass J.I."/>
            <person name="Rusch D."/>
            <person name="Podicherti R."/>
            <person name="Tsui H.-C.T."/>
            <person name="Winkler M.E."/>
        </authorList>
    </citation>
    <scope>NUCLEOTIDE SEQUENCE</scope>
</reference>
<proteinExistence type="predicted"/>
<gene>
    <name evidence="1" type="ORF">METZ01_LOCUS157560</name>
</gene>
<feature type="non-terminal residue" evidence="1">
    <location>
        <position position="23"/>
    </location>
</feature>
<protein>
    <submittedName>
        <fullName evidence="1">Uncharacterized protein</fullName>
    </submittedName>
</protein>
<name>A0A382AT50_9ZZZZ</name>